<protein>
    <submittedName>
        <fullName evidence="1">Uncharacterized protein</fullName>
    </submittedName>
</protein>
<dbReference type="HOGENOM" id="CLU_2944333_0_0_1"/>
<dbReference type="Proteomes" id="UP000015102">
    <property type="component" value="Unassembled WGS sequence"/>
</dbReference>
<dbReference type="EMBL" id="CAQQ02071479">
    <property type="status" value="NOT_ANNOTATED_CDS"/>
    <property type="molecule type" value="Genomic_DNA"/>
</dbReference>
<dbReference type="EMBL" id="CAQQ02071478">
    <property type="status" value="NOT_ANNOTATED_CDS"/>
    <property type="molecule type" value="Genomic_DNA"/>
</dbReference>
<sequence>MKQQVKIPDPVPQSILEPSVQTEGKTADLKSRTRFQRFLLNKLKLIYSTLHLINNNHIKI</sequence>
<evidence type="ECO:0000313" key="1">
    <source>
        <dbReference type="EnsemblMetazoa" id="MESCA005255-PA"/>
    </source>
</evidence>
<reference evidence="2" key="1">
    <citation type="submission" date="2013-02" db="EMBL/GenBank/DDBJ databases">
        <authorList>
            <person name="Hughes D."/>
        </authorList>
    </citation>
    <scope>NUCLEOTIDE SEQUENCE</scope>
    <source>
        <strain>Durham</strain>
        <strain evidence="2">NC isolate 2 -- Noor lab</strain>
    </source>
</reference>
<proteinExistence type="predicted"/>
<keyword evidence="2" id="KW-1185">Reference proteome</keyword>
<organism evidence="1 2">
    <name type="scientific">Megaselia scalaris</name>
    <name type="common">Humpbacked fly</name>
    <name type="synonym">Phora scalaris</name>
    <dbReference type="NCBI Taxonomy" id="36166"/>
    <lineage>
        <taxon>Eukaryota</taxon>
        <taxon>Metazoa</taxon>
        <taxon>Ecdysozoa</taxon>
        <taxon>Arthropoda</taxon>
        <taxon>Hexapoda</taxon>
        <taxon>Insecta</taxon>
        <taxon>Pterygota</taxon>
        <taxon>Neoptera</taxon>
        <taxon>Endopterygota</taxon>
        <taxon>Diptera</taxon>
        <taxon>Brachycera</taxon>
        <taxon>Muscomorpha</taxon>
        <taxon>Platypezoidea</taxon>
        <taxon>Phoridae</taxon>
        <taxon>Megaseliini</taxon>
        <taxon>Megaselia</taxon>
    </lineage>
</organism>
<evidence type="ECO:0000313" key="2">
    <source>
        <dbReference type="Proteomes" id="UP000015102"/>
    </source>
</evidence>
<dbReference type="EnsemblMetazoa" id="MESCA005255-RA">
    <property type="protein sequence ID" value="MESCA005255-PA"/>
    <property type="gene ID" value="MESCA005255"/>
</dbReference>
<accession>T1GNU4</accession>
<reference evidence="1" key="2">
    <citation type="submission" date="2015-06" db="UniProtKB">
        <authorList>
            <consortium name="EnsemblMetazoa"/>
        </authorList>
    </citation>
    <scope>IDENTIFICATION</scope>
</reference>
<dbReference type="AlphaFoldDB" id="T1GNU4"/>
<name>T1GNU4_MEGSC</name>